<dbReference type="Gene3D" id="3.40.50.880">
    <property type="match status" value="2"/>
</dbReference>
<evidence type="ECO:0000256" key="1">
    <source>
        <dbReference type="ARBA" id="ARBA00008542"/>
    </source>
</evidence>
<keyword evidence="6" id="KW-1185">Reference proteome</keyword>
<feature type="region of interest" description="Disordered" evidence="3">
    <location>
        <begin position="51"/>
        <end position="79"/>
    </location>
</feature>
<gene>
    <name evidence="5" type="ORF">HHK36_009908</name>
</gene>
<reference evidence="5 6" key="1">
    <citation type="submission" date="2020-04" db="EMBL/GenBank/DDBJ databases">
        <title>Plant Genome Project.</title>
        <authorList>
            <person name="Zhang R.-G."/>
        </authorList>
    </citation>
    <scope>NUCLEOTIDE SEQUENCE [LARGE SCALE GENOMIC DNA]</scope>
    <source>
        <strain evidence="5">YNK0</strain>
        <tissue evidence="5">Leaf</tissue>
    </source>
</reference>
<feature type="compositionally biased region" description="Low complexity" evidence="3">
    <location>
        <begin position="52"/>
        <end position="78"/>
    </location>
</feature>
<dbReference type="InterPro" id="IPR050325">
    <property type="entry name" value="Prot/Nucl_acid_deglycase"/>
</dbReference>
<protein>
    <recommendedName>
        <fullName evidence="4">DJ-1/PfpI domain-containing protein</fullName>
    </recommendedName>
</protein>
<dbReference type="InterPro" id="IPR006287">
    <property type="entry name" value="DJ-1"/>
</dbReference>
<dbReference type="AlphaFoldDB" id="A0A834ZDK0"/>
<dbReference type="Proteomes" id="UP000655225">
    <property type="component" value="Unassembled WGS sequence"/>
</dbReference>
<feature type="domain" description="DJ-1/PfpI" evidence="4">
    <location>
        <begin position="286"/>
        <end position="352"/>
    </location>
</feature>
<evidence type="ECO:0000256" key="3">
    <source>
        <dbReference type="SAM" id="MobiDB-lite"/>
    </source>
</evidence>
<dbReference type="EMBL" id="JABCRI010000006">
    <property type="protein sequence ID" value="KAF8405012.1"/>
    <property type="molecule type" value="Genomic_DNA"/>
</dbReference>
<evidence type="ECO:0000259" key="4">
    <source>
        <dbReference type="Pfam" id="PF01965"/>
    </source>
</evidence>
<dbReference type="OrthoDB" id="543156at2759"/>
<dbReference type="Pfam" id="PF01965">
    <property type="entry name" value="DJ-1_PfpI"/>
    <property type="match status" value="3"/>
</dbReference>
<evidence type="ECO:0000313" key="5">
    <source>
        <dbReference type="EMBL" id="KAF8405012.1"/>
    </source>
</evidence>
<organism evidence="5 6">
    <name type="scientific">Tetracentron sinense</name>
    <name type="common">Spur-leaf</name>
    <dbReference type="NCBI Taxonomy" id="13715"/>
    <lineage>
        <taxon>Eukaryota</taxon>
        <taxon>Viridiplantae</taxon>
        <taxon>Streptophyta</taxon>
        <taxon>Embryophyta</taxon>
        <taxon>Tracheophyta</taxon>
        <taxon>Spermatophyta</taxon>
        <taxon>Magnoliopsida</taxon>
        <taxon>Trochodendrales</taxon>
        <taxon>Trochodendraceae</taxon>
        <taxon>Tetracentron</taxon>
    </lineage>
</organism>
<dbReference type="InterPro" id="IPR029062">
    <property type="entry name" value="Class_I_gatase-like"/>
</dbReference>
<dbReference type="GO" id="GO:0005737">
    <property type="term" value="C:cytoplasm"/>
    <property type="evidence" value="ECO:0007669"/>
    <property type="project" value="TreeGrafter"/>
</dbReference>
<evidence type="ECO:0000256" key="2">
    <source>
        <dbReference type="ARBA" id="ARBA00022737"/>
    </source>
</evidence>
<dbReference type="OMA" id="QKQTGRM"/>
<accession>A0A834ZDK0</accession>
<feature type="domain" description="DJ-1/PfpI" evidence="4">
    <location>
        <begin position="431"/>
        <end position="524"/>
    </location>
</feature>
<dbReference type="FunFam" id="3.40.50.880:FF:000015">
    <property type="entry name" value="Protein DJ-1 homolog C"/>
    <property type="match status" value="1"/>
</dbReference>
<name>A0A834ZDK0_TETSI</name>
<proteinExistence type="inferred from homology"/>
<evidence type="ECO:0000313" key="6">
    <source>
        <dbReference type="Proteomes" id="UP000655225"/>
    </source>
</evidence>
<feature type="domain" description="DJ-1/PfpI" evidence="4">
    <location>
        <begin position="81"/>
        <end position="245"/>
    </location>
</feature>
<comment type="similarity">
    <text evidence="1">Belongs to the peptidase C56 family.</text>
</comment>
<keyword evidence="2" id="KW-0677">Repeat</keyword>
<comment type="caution">
    <text evidence="5">The sequence shown here is derived from an EMBL/GenBank/DDBJ whole genome shotgun (WGS) entry which is preliminary data.</text>
</comment>
<dbReference type="CDD" id="cd03135">
    <property type="entry name" value="GATase1_DJ-1"/>
    <property type="match status" value="2"/>
</dbReference>
<dbReference type="SUPFAM" id="SSF52317">
    <property type="entry name" value="Class I glutamine amidotransferase-like"/>
    <property type="match status" value="3"/>
</dbReference>
<dbReference type="GO" id="GO:1903189">
    <property type="term" value="P:glyoxal metabolic process"/>
    <property type="evidence" value="ECO:0007669"/>
    <property type="project" value="TreeGrafter"/>
</dbReference>
<dbReference type="NCBIfam" id="TIGR01383">
    <property type="entry name" value="not_thiJ"/>
    <property type="match status" value="1"/>
</dbReference>
<dbReference type="PANTHER" id="PTHR48094">
    <property type="entry name" value="PROTEIN/NUCLEIC ACID DEGLYCASE DJ-1-RELATED"/>
    <property type="match status" value="1"/>
</dbReference>
<dbReference type="InterPro" id="IPR002818">
    <property type="entry name" value="DJ-1/PfpI"/>
</dbReference>
<dbReference type="PANTHER" id="PTHR48094:SF7">
    <property type="entry name" value="PROTEIN DJ-1 HOMOLOG C"/>
    <property type="match status" value="1"/>
</dbReference>
<sequence length="546" mass="59719">MITCSLVTSNETMESLFSASPLKFSYPKRKQPMAATTKLRSLSCAPFAVQQRRTSTATRTAKPTTTLAPTTSTTTTPPSKKKVLVPIGFGTEEMEAVILVGVLRRAGADVLVASVEPELEIEASAGTRLVADTCISNCSNVIFDLIALPGGMPGSARLRDCEILRKITSKQAEEKRLYGAICAAPAVTLQPWGLLRRKQTTGHPAFMDKLPTFWAVKSNIQVSGELTTSRGPGTAFEFALSLVEQLFGESVTKEVGEMLLMRADDDHPKKVEFNKVEWFVDHLPHVLIPVANGSEEIEVVTIVDILRRAKVDVVVASVEKSMQIMACRGTKIIADKFIDNAAESVYDLIILPVRLHKAIYHDLECLGNFLSNSHVLCFITATPWINGMGPPLVRLILHLRNSKFWHAILLEMIFSVLPHISEEGMTLNFQGGVTGAERLHKSKVLKKLLKEQELAGRIYGAICSSLAVLQKQGLLKDKRATAHPSVVRKLTSEEVVGARVVIDGKLISSRGLTSVTDFALAIVSKLFGHARARSVAEGLVFEYPRN</sequence>